<evidence type="ECO:0000313" key="1">
    <source>
        <dbReference type="Ensembl" id="ENSABRP00000013498.1"/>
    </source>
</evidence>
<reference evidence="1" key="2">
    <citation type="submission" date="2025-09" db="UniProtKB">
        <authorList>
            <consortium name="Ensembl"/>
        </authorList>
    </citation>
    <scope>IDENTIFICATION</scope>
</reference>
<proteinExistence type="predicted"/>
<dbReference type="AlphaFoldDB" id="A0A8B9C4W3"/>
<accession>A0A8B9C4W3</accession>
<dbReference type="Proteomes" id="UP000694426">
    <property type="component" value="Unplaced"/>
</dbReference>
<keyword evidence="2" id="KW-1185">Reference proteome</keyword>
<organism evidence="1 2">
    <name type="scientific">Anser brachyrhynchus</name>
    <name type="common">Pink-footed goose</name>
    <dbReference type="NCBI Taxonomy" id="132585"/>
    <lineage>
        <taxon>Eukaryota</taxon>
        <taxon>Metazoa</taxon>
        <taxon>Chordata</taxon>
        <taxon>Craniata</taxon>
        <taxon>Vertebrata</taxon>
        <taxon>Euteleostomi</taxon>
        <taxon>Archelosauria</taxon>
        <taxon>Archosauria</taxon>
        <taxon>Dinosauria</taxon>
        <taxon>Saurischia</taxon>
        <taxon>Theropoda</taxon>
        <taxon>Coelurosauria</taxon>
        <taxon>Aves</taxon>
        <taxon>Neognathae</taxon>
        <taxon>Galloanserae</taxon>
        <taxon>Anseriformes</taxon>
        <taxon>Anatidae</taxon>
        <taxon>Anserinae</taxon>
        <taxon>Anser</taxon>
    </lineage>
</organism>
<sequence>MRDTQQISGRPIFAGCRCGLQNQEEHLALLKAGVCICREQEFCLVRRCSLLYKA</sequence>
<reference evidence="1" key="1">
    <citation type="submission" date="2025-08" db="UniProtKB">
        <authorList>
            <consortium name="Ensembl"/>
        </authorList>
    </citation>
    <scope>IDENTIFICATION</scope>
</reference>
<name>A0A8B9C4W3_9AVES</name>
<evidence type="ECO:0000313" key="2">
    <source>
        <dbReference type="Proteomes" id="UP000694426"/>
    </source>
</evidence>
<dbReference type="GeneTree" id="ENSGT00960000193110"/>
<protein>
    <submittedName>
        <fullName evidence="1">Uncharacterized protein</fullName>
    </submittedName>
</protein>
<dbReference type="Ensembl" id="ENSABRT00000019266.1">
    <property type="protein sequence ID" value="ENSABRP00000013498.1"/>
    <property type="gene ID" value="ENSABRG00000011981.1"/>
</dbReference>